<keyword evidence="2" id="KW-0687">Ribonucleoprotein</keyword>
<comment type="caution">
    <text evidence="2">The sequence shown here is derived from an EMBL/GenBank/DDBJ whole genome shotgun (WGS) entry which is preliminary data.</text>
</comment>
<evidence type="ECO:0000259" key="1">
    <source>
        <dbReference type="PROSITE" id="PS51664"/>
    </source>
</evidence>
<dbReference type="GO" id="GO:0016740">
    <property type="term" value="F:transferase activity"/>
    <property type="evidence" value="ECO:0007669"/>
    <property type="project" value="UniProtKB-KW"/>
</dbReference>
<proteinExistence type="predicted"/>
<dbReference type="EMBL" id="JACHIK010000019">
    <property type="protein sequence ID" value="MBB5044609.1"/>
    <property type="molecule type" value="Genomic_DNA"/>
</dbReference>
<keyword evidence="3" id="KW-1185">Reference proteome</keyword>
<gene>
    <name evidence="2" type="ORF">HNQ66_004036</name>
</gene>
<dbReference type="Gene3D" id="3.30.160.660">
    <property type="match status" value="1"/>
</dbReference>
<protein>
    <submittedName>
        <fullName evidence="2">Ribosomal protein S12 methylthiotransferase accessory factor</fullName>
    </submittedName>
</protein>
<dbReference type="InterPro" id="IPR003776">
    <property type="entry name" value="YcaO-like_dom"/>
</dbReference>
<keyword evidence="2" id="KW-0808">Transferase</keyword>
<dbReference type="Proteomes" id="UP000535406">
    <property type="component" value="Unassembled WGS sequence"/>
</dbReference>
<dbReference type="GO" id="GO:0005840">
    <property type="term" value="C:ribosome"/>
    <property type="evidence" value="ECO:0007669"/>
    <property type="project" value="UniProtKB-KW"/>
</dbReference>
<reference evidence="2 3" key="1">
    <citation type="submission" date="2020-08" db="EMBL/GenBank/DDBJ databases">
        <title>Genomic Encyclopedia of Type Strains, Phase IV (KMG-IV): sequencing the most valuable type-strain genomes for metagenomic binning, comparative biology and taxonomic classification.</title>
        <authorList>
            <person name="Goeker M."/>
        </authorList>
    </citation>
    <scope>NUCLEOTIDE SEQUENCE [LARGE SCALE GENOMIC DNA]</scope>
    <source>
        <strain evidence="2 3">DSM 21319</strain>
    </source>
</reference>
<dbReference type="Pfam" id="PF02624">
    <property type="entry name" value="YcaO"/>
    <property type="match status" value="1"/>
</dbReference>
<dbReference type="PROSITE" id="PS51664">
    <property type="entry name" value="YCAO"/>
    <property type="match status" value="1"/>
</dbReference>
<accession>A0A7W7YYM1</accession>
<sequence>MSRGTAETAAACSDRICGPDETWRRIAALLPRFGITRLSRLTGLDRPGIPVWNAVSPNARSIVINQGKGITDIDAKVSAAMEALERAVAGDPLVPARSAARRDFAATGETCLPLDVFIAAGQPFVGEGETLDWLAGRDVVTGARVWVPQEAVCLDRTDTAPRFWQSSDGLASGNCETEAMLHGLLERIERDADRLWRLLPRESRLAAAIDPASLASPVVNDLAARFHGSGLDLRLFDITSDLAVPTYAAVLAENGILKRQRPLFHDATIGYGTHPVAARAAIRALTEVAQSRLTFISGARDDLFAETFTRPLPAETLALFEARPRPAKAYPAPSGDAAALLAWCLERLAAAGIGPVVAVPLGDASLPVSVVKMVVPALENPEGARRHAVGPRALSRMVFGTP</sequence>
<dbReference type="NCBIfam" id="TIGR00702">
    <property type="entry name" value="YcaO-type kinase domain"/>
    <property type="match status" value="1"/>
</dbReference>
<dbReference type="AlphaFoldDB" id="A0A7W7YYM1"/>
<dbReference type="PANTHER" id="PTHR37809">
    <property type="entry name" value="RIBOSOMAL PROTEIN S12 METHYLTHIOTRANSFERASE ACCESSORY FACTOR YCAO"/>
    <property type="match status" value="1"/>
</dbReference>
<name>A0A7W7YYM1_9HYPH</name>
<feature type="domain" description="YcaO" evidence="1">
    <location>
        <begin position="67"/>
        <end position="402"/>
    </location>
</feature>
<dbReference type="RefSeq" id="WP_184145988.1">
    <property type="nucleotide sequence ID" value="NZ_JACHIK010000019.1"/>
</dbReference>
<evidence type="ECO:0000313" key="2">
    <source>
        <dbReference type="EMBL" id="MBB5044609.1"/>
    </source>
</evidence>
<dbReference type="PANTHER" id="PTHR37809:SF1">
    <property type="entry name" value="RIBOSOMAL PROTEIN S12 METHYLTHIOTRANSFERASE ACCESSORY FACTOR YCAO"/>
    <property type="match status" value="1"/>
</dbReference>
<keyword evidence="2" id="KW-0689">Ribosomal protein</keyword>
<evidence type="ECO:0000313" key="3">
    <source>
        <dbReference type="Proteomes" id="UP000535406"/>
    </source>
</evidence>
<organism evidence="2 3">
    <name type="scientific">Shinella fusca</name>
    <dbReference type="NCBI Taxonomy" id="544480"/>
    <lineage>
        <taxon>Bacteria</taxon>
        <taxon>Pseudomonadati</taxon>
        <taxon>Pseudomonadota</taxon>
        <taxon>Alphaproteobacteria</taxon>
        <taxon>Hyphomicrobiales</taxon>
        <taxon>Rhizobiaceae</taxon>
        <taxon>Shinella</taxon>
    </lineage>
</organism>